<evidence type="ECO:0000313" key="1">
    <source>
        <dbReference type="EMBL" id="TWG21045.1"/>
    </source>
</evidence>
<protein>
    <submittedName>
        <fullName evidence="1">Uncharacterized protein</fullName>
    </submittedName>
</protein>
<evidence type="ECO:0000313" key="2">
    <source>
        <dbReference type="Proteomes" id="UP000320239"/>
    </source>
</evidence>
<dbReference type="AlphaFoldDB" id="A0A561WB24"/>
<dbReference type="RefSeq" id="WP_164465793.1">
    <property type="nucleotide sequence ID" value="NZ_BOMX01000114.1"/>
</dbReference>
<name>A0A561WB24_ACTTI</name>
<proteinExistence type="predicted"/>
<dbReference type="Proteomes" id="UP000320239">
    <property type="component" value="Unassembled WGS sequence"/>
</dbReference>
<comment type="caution">
    <text evidence="1">The sequence shown here is derived from an EMBL/GenBank/DDBJ whole genome shotgun (WGS) entry which is preliminary data.</text>
</comment>
<accession>A0A561WB24</accession>
<keyword evidence="2" id="KW-1185">Reference proteome</keyword>
<dbReference type="EMBL" id="VIWY01000003">
    <property type="protein sequence ID" value="TWG21045.1"/>
    <property type="molecule type" value="Genomic_DNA"/>
</dbReference>
<reference evidence="1 2" key="1">
    <citation type="submission" date="2019-06" db="EMBL/GenBank/DDBJ databases">
        <title>Sequencing the genomes of 1000 actinobacteria strains.</title>
        <authorList>
            <person name="Klenk H.-P."/>
        </authorList>
    </citation>
    <scope>NUCLEOTIDE SEQUENCE [LARGE SCALE GENOMIC DNA]</scope>
    <source>
        <strain evidence="1 2">DSM 43866</strain>
    </source>
</reference>
<gene>
    <name evidence="1" type="ORF">FHX34_103574</name>
</gene>
<organism evidence="1 2">
    <name type="scientific">Actinoplanes teichomyceticus</name>
    <dbReference type="NCBI Taxonomy" id="1867"/>
    <lineage>
        <taxon>Bacteria</taxon>
        <taxon>Bacillati</taxon>
        <taxon>Actinomycetota</taxon>
        <taxon>Actinomycetes</taxon>
        <taxon>Micromonosporales</taxon>
        <taxon>Micromonosporaceae</taxon>
        <taxon>Actinoplanes</taxon>
    </lineage>
</organism>
<sequence>MLGWFADVTPGTIQFGYEITSSSGGLDFTTKLFRLGELTPEQVRDGCAPVPYLSAP</sequence>